<sequence>MGNVLLKNGTVVTSERLIANGYVWVRDGRIAAYGTWDAEVEKATAGAPEIDADGAYIAPGFVDIHCHGGGGVWAFRQPYECAIAHLQHGTTSLLPTLSYNESREETRQGVIDIVAAMNSDASYRAAIAGIHMEGPYINKKYGAITSPIRPVDPEEYNEILSLAGDQIKLWTLAPELEGQYEFAEAASHYGITLSVGHSEASAEQIFALVPKGLRVGCHCTNASGATPSPSRYGGTREVGVDEAVLVHDDIYAEVIPDKQGVHVRPLMLKLILKAKGAGRVIIITDGMPDSGLAGSDEPDVNYNHKGDLAGSKLTMDAAVRNMMLHTGAGIVDAFRMASLNPAKAIRMDREIGSIEVGKWGNLIVLDSDIRVRTVVLRGIHVK</sequence>
<dbReference type="PANTHER" id="PTHR11113:SF14">
    <property type="entry name" value="N-ACETYLGLUCOSAMINE-6-PHOSPHATE DEACETYLASE"/>
    <property type="match status" value="1"/>
</dbReference>
<gene>
    <name evidence="7" type="ORF">SD70_13855</name>
</gene>
<evidence type="ECO:0000256" key="4">
    <source>
        <dbReference type="ARBA" id="ARBA00023277"/>
    </source>
</evidence>
<dbReference type="Gene3D" id="3.20.20.140">
    <property type="entry name" value="Metal-dependent hydrolases"/>
    <property type="match status" value="1"/>
</dbReference>
<dbReference type="EMBL" id="JXAK01000022">
    <property type="protein sequence ID" value="KIL40331.1"/>
    <property type="molecule type" value="Genomic_DNA"/>
</dbReference>
<evidence type="ECO:0000259" key="6">
    <source>
        <dbReference type="Pfam" id="PF01979"/>
    </source>
</evidence>
<evidence type="ECO:0000313" key="8">
    <source>
        <dbReference type="Proteomes" id="UP000031967"/>
    </source>
</evidence>
<keyword evidence="3 5" id="KW-0378">Hydrolase</keyword>
<evidence type="ECO:0000256" key="2">
    <source>
        <dbReference type="ARBA" id="ARBA00022723"/>
    </source>
</evidence>
<name>A0ABR5AH23_9BACL</name>
<dbReference type="PANTHER" id="PTHR11113">
    <property type="entry name" value="N-ACETYLGLUCOSAMINE-6-PHOSPHATE DEACETYLASE"/>
    <property type="match status" value="1"/>
</dbReference>
<evidence type="ECO:0000256" key="1">
    <source>
        <dbReference type="ARBA" id="ARBA00010716"/>
    </source>
</evidence>
<accession>A0ABR5AH23</accession>
<dbReference type="SUPFAM" id="SSF51556">
    <property type="entry name" value="Metallo-dependent hydrolases"/>
    <property type="match status" value="1"/>
</dbReference>
<keyword evidence="2" id="KW-0479">Metal-binding</keyword>
<dbReference type="PIRSF" id="PIRSF038994">
    <property type="entry name" value="NagA"/>
    <property type="match status" value="1"/>
</dbReference>
<evidence type="ECO:0000313" key="7">
    <source>
        <dbReference type="EMBL" id="KIL40331.1"/>
    </source>
</evidence>
<comment type="similarity">
    <text evidence="1 5">Belongs to the metallo-dependent hydrolases superfamily. NagA family.</text>
</comment>
<organism evidence="7 8">
    <name type="scientific">Gordoniibacillus kamchatkensis</name>
    <dbReference type="NCBI Taxonomy" id="1590651"/>
    <lineage>
        <taxon>Bacteria</taxon>
        <taxon>Bacillati</taxon>
        <taxon>Bacillota</taxon>
        <taxon>Bacilli</taxon>
        <taxon>Bacillales</taxon>
        <taxon>Paenibacillaceae</taxon>
        <taxon>Gordoniibacillus</taxon>
    </lineage>
</organism>
<dbReference type="Proteomes" id="UP000031967">
    <property type="component" value="Unassembled WGS sequence"/>
</dbReference>
<dbReference type="SUPFAM" id="SSF51338">
    <property type="entry name" value="Composite domain of metallo-dependent hydrolases"/>
    <property type="match status" value="1"/>
</dbReference>
<dbReference type="RefSeq" id="WP_041048127.1">
    <property type="nucleotide sequence ID" value="NZ_JXAK01000022.1"/>
</dbReference>
<dbReference type="InterPro" id="IPR003764">
    <property type="entry name" value="GlcNAc_6-P_deAcase"/>
</dbReference>
<dbReference type="InterPro" id="IPR011059">
    <property type="entry name" value="Metal-dep_hydrolase_composite"/>
</dbReference>
<keyword evidence="8" id="KW-1185">Reference proteome</keyword>
<protein>
    <recommendedName>
        <fullName evidence="6">Amidohydrolase-related domain-containing protein</fullName>
    </recommendedName>
</protein>
<proteinExistence type="inferred from homology"/>
<comment type="caution">
    <text evidence="7">The sequence shown here is derived from an EMBL/GenBank/DDBJ whole genome shotgun (WGS) entry which is preliminary data.</text>
</comment>
<dbReference type="InterPro" id="IPR006680">
    <property type="entry name" value="Amidohydro-rel"/>
</dbReference>
<dbReference type="InterPro" id="IPR032466">
    <property type="entry name" value="Metal_Hydrolase"/>
</dbReference>
<reference evidence="7 8" key="1">
    <citation type="submission" date="2014-12" db="EMBL/GenBank/DDBJ databases">
        <title>Draft genome sequence of Paenibacillus kamchatkensis strain B-2647.</title>
        <authorList>
            <person name="Karlyshev A.V."/>
            <person name="Kudryashova E.B."/>
        </authorList>
    </citation>
    <scope>NUCLEOTIDE SEQUENCE [LARGE SCALE GENOMIC DNA]</scope>
    <source>
        <strain evidence="7 8">VKM B-2647</strain>
    </source>
</reference>
<keyword evidence="4 5" id="KW-0119">Carbohydrate metabolism</keyword>
<dbReference type="Pfam" id="PF01979">
    <property type="entry name" value="Amidohydro_1"/>
    <property type="match status" value="1"/>
</dbReference>
<evidence type="ECO:0000256" key="5">
    <source>
        <dbReference type="PIRNR" id="PIRNR038994"/>
    </source>
</evidence>
<dbReference type="Gene3D" id="2.30.40.10">
    <property type="entry name" value="Urease, subunit C, domain 1"/>
    <property type="match status" value="1"/>
</dbReference>
<feature type="domain" description="Amidohydrolase-related" evidence="6">
    <location>
        <begin position="56"/>
        <end position="369"/>
    </location>
</feature>
<evidence type="ECO:0000256" key="3">
    <source>
        <dbReference type="ARBA" id="ARBA00022801"/>
    </source>
</evidence>